<dbReference type="EMBL" id="PSNY01000001">
    <property type="protein sequence ID" value="PPE71476.1"/>
    <property type="molecule type" value="Genomic_DNA"/>
</dbReference>
<dbReference type="RefSeq" id="WP_104355670.1">
    <property type="nucleotide sequence ID" value="NZ_CP064338.1"/>
</dbReference>
<evidence type="ECO:0000313" key="2">
    <source>
        <dbReference type="Proteomes" id="UP000239406"/>
    </source>
</evidence>
<organism evidence="1 2">
    <name type="scientific">Caldimonas thermodepolymerans</name>
    <dbReference type="NCBI Taxonomy" id="215580"/>
    <lineage>
        <taxon>Bacteria</taxon>
        <taxon>Pseudomonadati</taxon>
        <taxon>Pseudomonadota</taxon>
        <taxon>Betaproteobacteria</taxon>
        <taxon>Burkholderiales</taxon>
        <taxon>Sphaerotilaceae</taxon>
        <taxon>Caldimonas</taxon>
    </lineage>
</organism>
<proteinExistence type="predicted"/>
<sequence length="773" mass="84341">MDTLLQPRIGALYQGVSRQAPLMRAPNQFEDLVNFLPAVDVGGAVDRPGTALVQSLVKANYAAGPHHFFRTTDGRRWVLLRGAAPSTLEVRNWDTGEVATLNMHPNVWSYLAAGTGDLKFLTISDTTLILNPAVTVTATESARPTLTVAYLVIRSVSSAKQAFIVSREAGPSATMALSNGNTSTRETVATSLANAINSTSALGLGASTLGNAPYIIKLTGSAAAIEMVMARNDWDGGAVTLIKGRVNSTADLPPAFEEGYPIAVDLAQGDRKSTFYVRFDLAKNAWIETSYLAHDAATATLNASTMPLRLRLSGANEFTLETCPWNPRTRGDSDSNPLPYFVGKRITALAHWKGRLLTACEDTIYTSQADDLFNFWRETAREVRASDPVKLPADAPGISVIRHIVPFRNKLIVTSDNAQLEVPGDQPFKPDTATMSVATRYNLDKDCTPVVVGDCLYYTGPFEGRAALWEYYYDDSAASNTAFDLSKHVPGFIPGKVRKIDGSAETGRVIVWTPQAPTALFVHTSYWTNGRREQNAWTRLEFPGVSAIWDFWVDADHLCIAAVSNTRLWLLQLPLEANLDGDVRLDFQSRATSVVWDAERVRVPLPAGLHETAGLVFAVPVEGGWFAEYTGTVVMVGSNRFLEIQAPLGETEGILGTRFPRSFTFSPFYPSIEELPTPMGRLQVRQVVLDMLRTGDLTATLKRKDRSPDLVVTRSPRVLGEHATQPIVGENVQVRIPFNSRGDAASLTVTATSTVPTAITGYTLLARYTNPLR</sequence>
<accession>A0A2S5T950</accession>
<reference evidence="1 2" key="1">
    <citation type="submission" date="2018-02" db="EMBL/GenBank/DDBJ databases">
        <title>Reclassifiation of [Polyangium] brachysporum DSM 7029 as Guopingzhaonella breviflexa gen. nov., sp. nov., a member of the family Comamonadaceae.</title>
        <authorList>
            <person name="Tang B."/>
        </authorList>
    </citation>
    <scope>NUCLEOTIDE SEQUENCE [LARGE SCALE GENOMIC DNA]</scope>
    <source>
        <strain evidence="1 2">DSM 15344</strain>
    </source>
</reference>
<protein>
    <submittedName>
        <fullName evidence="1">Uncharacterized protein</fullName>
    </submittedName>
</protein>
<evidence type="ECO:0000313" key="1">
    <source>
        <dbReference type="EMBL" id="PPE71476.1"/>
    </source>
</evidence>
<keyword evidence="2" id="KW-1185">Reference proteome</keyword>
<gene>
    <name evidence="1" type="ORF">C1702_00280</name>
</gene>
<dbReference type="InterPro" id="IPR058003">
    <property type="entry name" value="Phage_gp12"/>
</dbReference>
<name>A0A2S5T950_9BURK</name>
<dbReference type="Proteomes" id="UP000239406">
    <property type="component" value="Unassembled WGS sequence"/>
</dbReference>
<comment type="caution">
    <text evidence="1">The sequence shown here is derived from an EMBL/GenBank/DDBJ whole genome shotgun (WGS) entry which is preliminary data.</text>
</comment>
<dbReference type="Pfam" id="PF25675">
    <property type="entry name" value="Phage_nozzle"/>
    <property type="match status" value="1"/>
</dbReference>
<dbReference type="AlphaFoldDB" id="A0A2S5T950"/>